<dbReference type="GO" id="GO:0022857">
    <property type="term" value="F:transmembrane transporter activity"/>
    <property type="evidence" value="ECO:0007669"/>
    <property type="project" value="InterPro"/>
</dbReference>
<dbReference type="RefSeq" id="WP_179282003.1">
    <property type="nucleotide sequence ID" value="NZ_FZOD01000009.1"/>
</dbReference>
<dbReference type="Gene3D" id="1.20.1250.20">
    <property type="entry name" value="MFS general substrate transporter like domains"/>
    <property type="match status" value="1"/>
</dbReference>
<reference evidence="8 9" key="1">
    <citation type="submission" date="2017-06" db="EMBL/GenBank/DDBJ databases">
        <authorList>
            <person name="Kim H.J."/>
            <person name="Triplett B.A."/>
        </authorList>
    </citation>
    <scope>NUCLEOTIDE SEQUENCE [LARGE SCALE GENOMIC DNA]</scope>
    <source>
        <strain evidence="8 9">CGMCC 4.2132</strain>
    </source>
</reference>
<evidence type="ECO:0000256" key="4">
    <source>
        <dbReference type="ARBA" id="ARBA00023136"/>
    </source>
</evidence>
<dbReference type="Gene3D" id="1.20.1720.10">
    <property type="entry name" value="Multidrug resistance protein D"/>
    <property type="match status" value="1"/>
</dbReference>
<feature type="transmembrane region" description="Helical" evidence="6">
    <location>
        <begin position="228"/>
        <end position="247"/>
    </location>
</feature>
<evidence type="ECO:0000259" key="7">
    <source>
        <dbReference type="PROSITE" id="PS50850"/>
    </source>
</evidence>
<feature type="transmembrane region" description="Helical" evidence="6">
    <location>
        <begin position="202"/>
        <end position="222"/>
    </location>
</feature>
<dbReference type="InterPro" id="IPR020846">
    <property type="entry name" value="MFS_dom"/>
</dbReference>
<feature type="domain" description="Major facilitator superfamily (MFS) profile" evidence="7">
    <location>
        <begin position="12"/>
        <end position="464"/>
    </location>
</feature>
<feature type="transmembrane region" description="Helical" evidence="6">
    <location>
        <begin position="438"/>
        <end position="458"/>
    </location>
</feature>
<feature type="transmembrane region" description="Helical" evidence="6">
    <location>
        <begin position="301"/>
        <end position="325"/>
    </location>
</feature>
<keyword evidence="9" id="KW-1185">Reference proteome</keyword>
<evidence type="ECO:0000256" key="5">
    <source>
        <dbReference type="SAM" id="MobiDB-lite"/>
    </source>
</evidence>
<dbReference type="Proteomes" id="UP000198282">
    <property type="component" value="Unassembled WGS sequence"/>
</dbReference>
<protein>
    <submittedName>
        <fullName evidence="8">Major Facilitator Superfamily protein</fullName>
    </submittedName>
</protein>
<evidence type="ECO:0000256" key="3">
    <source>
        <dbReference type="ARBA" id="ARBA00022989"/>
    </source>
</evidence>
<accession>A0A239EJY3</accession>
<feature type="transmembrane region" description="Helical" evidence="6">
    <location>
        <begin position="334"/>
        <end position="358"/>
    </location>
</feature>
<keyword evidence="4 6" id="KW-0472">Membrane</keyword>
<dbReference type="InterPro" id="IPR011701">
    <property type="entry name" value="MFS"/>
</dbReference>
<keyword evidence="3 6" id="KW-1133">Transmembrane helix</keyword>
<dbReference type="GO" id="GO:0005886">
    <property type="term" value="C:plasma membrane"/>
    <property type="evidence" value="ECO:0007669"/>
    <property type="project" value="UniProtKB-SubCell"/>
</dbReference>
<feature type="transmembrane region" description="Helical" evidence="6">
    <location>
        <begin position="78"/>
        <end position="94"/>
    </location>
</feature>
<feature type="region of interest" description="Disordered" evidence="5">
    <location>
        <begin position="465"/>
        <end position="485"/>
    </location>
</feature>
<dbReference type="EMBL" id="FZOD01000009">
    <property type="protein sequence ID" value="SNS44879.1"/>
    <property type="molecule type" value="Genomic_DNA"/>
</dbReference>
<dbReference type="SUPFAM" id="SSF103473">
    <property type="entry name" value="MFS general substrate transporter"/>
    <property type="match status" value="1"/>
</dbReference>
<dbReference type="PANTHER" id="PTHR42718:SF39">
    <property type="entry name" value="ACTINORHODIN TRANSPORTER-RELATED"/>
    <property type="match status" value="1"/>
</dbReference>
<sequence length="485" mass="48765">MTTGFDAAGRRVLVVCALGGFTTLLDNSVLNVAIPALRGSLHADTTQVQWMVAGYSLAFGLALIPGGRLGDVRGRKPFFLAGMTIFTVGAALAGSSPHPWALVAARLLQGLGGGLVNSQMIGTMQDTFTGHARTRALGLYAMTGGVAGGLGPPLGGAVIAAAGPDAGWRLILLLAVPCGMVTLALAARHLPPARARAGSPDLDVVGLLLMGGLTLSLMLPFVQPSTGTAGLLWLPVVGALAVSFFLWQHHYARSGRRPLVPPALARSAPFAAGTVVAMGYFGSGLAFSLVLVMFLQEGLGLSALAAAAVTLPSALSMVVSSALAWRAARRFGRYAVSVGLALSAGFMLASGLVGLLASRSHLPVLLALCGMCASAASGLVISPLQAAVLQHAPAEAAGVAGSILQMSQRIAAAVCISAVSGIYLHGSSAGASGYRLAYWNAVLTCAGVAAFALLVSLLGTHGRPGRPSPGIRTVAKTSAGKGSGA</sequence>
<dbReference type="Pfam" id="PF07690">
    <property type="entry name" value="MFS_1"/>
    <property type="match status" value="1"/>
</dbReference>
<feature type="transmembrane region" description="Helical" evidence="6">
    <location>
        <begin position="12"/>
        <end position="36"/>
    </location>
</feature>
<feature type="transmembrane region" description="Helical" evidence="6">
    <location>
        <begin position="137"/>
        <end position="162"/>
    </location>
</feature>
<dbReference type="AlphaFoldDB" id="A0A239EJY3"/>
<name>A0A239EJY3_9ACTN</name>
<evidence type="ECO:0000256" key="1">
    <source>
        <dbReference type="ARBA" id="ARBA00004651"/>
    </source>
</evidence>
<dbReference type="PANTHER" id="PTHR42718">
    <property type="entry name" value="MAJOR FACILITATOR SUPERFAMILY MULTIDRUG TRANSPORTER MFSC"/>
    <property type="match status" value="1"/>
</dbReference>
<feature type="transmembrane region" description="Helical" evidence="6">
    <location>
        <begin position="410"/>
        <end position="426"/>
    </location>
</feature>
<dbReference type="InterPro" id="IPR036259">
    <property type="entry name" value="MFS_trans_sf"/>
</dbReference>
<feature type="transmembrane region" description="Helical" evidence="6">
    <location>
        <begin position="48"/>
        <end position="66"/>
    </location>
</feature>
<keyword evidence="2 6" id="KW-0812">Transmembrane</keyword>
<evidence type="ECO:0000313" key="9">
    <source>
        <dbReference type="Proteomes" id="UP000198282"/>
    </source>
</evidence>
<evidence type="ECO:0000256" key="6">
    <source>
        <dbReference type="SAM" id="Phobius"/>
    </source>
</evidence>
<gene>
    <name evidence="8" type="ORF">SAMN05216276_1009186</name>
</gene>
<evidence type="ECO:0000313" key="8">
    <source>
        <dbReference type="EMBL" id="SNS44879.1"/>
    </source>
</evidence>
<feature type="transmembrane region" description="Helical" evidence="6">
    <location>
        <begin position="364"/>
        <end position="389"/>
    </location>
</feature>
<feature type="transmembrane region" description="Helical" evidence="6">
    <location>
        <begin position="168"/>
        <end position="190"/>
    </location>
</feature>
<feature type="transmembrane region" description="Helical" evidence="6">
    <location>
        <begin position="268"/>
        <end position="295"/>
    </location>
</feature>
<proteinExistence type="predicted"/>
<organism evidence="8 9">
    <name type="scientific">Streptosporangium subroseum</name>
    <dbReference type="NCBI Taxonomy" id="106412"/>
    <lineage>
        <taxon>Bacteria</taxon>
        <taxon>Bacillati</taxon>
        <taxon>Actinomycetota</taxon>
        <taxon>Actinomycetes</taxon>
        <taxon>Streptosporangiales</taxon>
        <taxon>Streptosporangiaceae</taxon>
        <taxon>Streptosporangium</taxon>
    </lineage>
</organism>
<dbReference type="PROSITE" id="PS50850">
    <property type="entry name" value="MFS"/>
    <property type="match status" value="1"/>
</dbReference>
<evidence type="ECO:0000256" key="2">
    <source>
        <dbReference type="ARBA" id="ARBA00022692"/>
    </source>
</evidence>
<comment type="subcellular location">
    <subcellularLocation>
        <location evidence="1">Cell membrane</location>
        <topology evidence="1">Multi-pass membrane protein</topology>
    </subcellularLocation>
</comment>